<reference evidence="1 2" key="1">
    <citation type="submission" date="2019-07" db="EMBL/GenBank/DDBJ databases">
        <title>Genomic Encyclopedia of Type Strains, Phase III (KMG-III): the genomes of soil and plant-associated and newly described type strains.</title>
        <authorList>
            <person name="Whitman W."/>
        </authorList>
    </citation>
    <scope>NUCLEOTIDE SEQUENCE [LARGE SCALE GENOMIC DNA]</scope>
    <source>
        <strain evidence="1 2">BL24</strain>
    </source>
</reference>
<sequence length="126" mass="13902">MDTPIIQNHDDVSLRISIQNHLKKLNKSSCVVTLPIPIENFACFVIKHSKQLGSFMAAKGGDFSLVTNRKPVILEGLIRANHAFIFKQKMIDLSIYKLFFSAGNVLSVNVFCSSGSANAIVYVAFV</sequence>
<keyword evidence="2" id="KW-1185">Reference proteome</keyword>
<gene>
    <name evidence="1" type="ORF">BCM02_11046</name>
</gene>
<dbReference type="AlphaFoldDB" id="A0A5S5BVN6"/>
<organism evidence="1 2">
    <name type="scientific">Paenibacillus methanolicus</name>
    <dbReference type="NCBI Taxonomy" id="582686"/>
    <lineage>
        <taxon>Bacteria</taxon>
        <taxon>Bacillati</taxon>
        <taxon>Bacillota</taxon>
        <taxon>Bacilli</taxon>
        <taxon>Bacillales</taxon>
        <taxon>Paenibacillaceae</taxon>
        <taxon>Paenibacillus</taxon>
    </lineage>
</organism>
<dbReference type="Proteomes" id="UP000323257">
    <property type="component" value="Unassembled WGS sequence"/>
</dbReference>
<evidence type="ECO:0000313" key="2">
    <source>
        <dbReference type="Proteomes" id="UP000323257"/>
    </source>
</evidence>
<evidence type="ECO:0000313" key="1">
    <source>
        <dbReference type="EMBL" id="TYP71097.1"/>
    </source>
</evidence>
<dbReference type="EMBL" id="VNHS01000010">
    <property type="protein sequence ID" value="TYP71097.1"/>
    <property type="molecule type" value="Genomic_DNA"/>
</dbReference>
<protein>
    <submittedName>
        <fullName evidence="1">Uncharacterized protein</fullName>
    </submittedName>
</protein>
<comment type="caution">
    <text evidence="1">The sequence shown here is derived from an EMBL/GenBank/DDBJ whole genome shotgun (WGS) entry which is preliminary data.</text>
</comment>
<proteinExistence type="predicted"/>
<accession>A0A5S5BVN6</accession>
<name>A0A5S5BVN6_9BACL</name>